<keyword evidence="3" id="KW-1185">Reference proteome</keyword>
<accession>A0A117RZL6</accession>
<sequence>MPSAAAGAAVTLSVAIFLITVWVVHIRPHQQSGVEQFAYPAVAIAVLAAAHSPAPALIAGLLAALVVVVTVADRTGQERTEVKNSCAD</sequence>
<feature type="transmembrane region" description="Helical" evidence="1">
    <location>
        <begin position="6"/>
        <end position="25"/>
    </location>
</feature>
<keyword evidence="1" id="KW-1133">Transmembrane helix</keyword>
<comment type="caution">
    <text evidence="2">The sequence shown here is derived from an EMBL/GenBank/DDBJ whole genome shotgun (WGS) entry which is preliminary data.</text>
</comment>
<feature type="transmembrane region" description="Helical" evidence="1">
    <location>
        <begin position="37"/>
        <end position="69"/>
    </location>
</feature>
<dbReference type="STRING" id="909626.AQJ91_29680"/>
<protein>
    <submittedName>
        <fullName evidence="2">Uncharacterized protein</fullName>
    </submittedName>
</protein>
<organism evidence="2 3">
    <name type="scientific">Streptomyces dysideae</name>
    <dbReference type="NCBI Taxonomy" id="909626"/>
    <lineage>
        <taxon>Bacteria</taxon>
        <taxon>Bacillati</taxon>
        <taxon>Actinomycetota</taxon>
        <taxon>Actinomycetes</taxon>
        <taxon>Kitasatosporales</taxon>
        <taxon>Streptomycetaceae</taxon>
        <taxon>Streptomyces</taxon>
    </lineage>
</organism>
<evidence type="ECO:0000313" key="3">
    <source>
        <dbReference type="Proteomes" id="UP000053260"/>
    </source>
</evidence>
<gene>
    <name evidence="2" type="ORF">AQJ91_29680</name>
</gene>
<keyword evidence="1" id="KW-0812">Transmembrane</keyword>
<name>A0A117RZL6_9ACTN</name>
<keyword evidence="1" id="KW-0472">Membrane</keyword>
<evidence type="ECO:0000313" key="2">
    <source>
        <dbReference type="EMBL" id="KUO17569.1"/>
    </source>
</evidence>
<dbReference type="Proteomes" id="UP000053260">
    <property type="component" value="Unassembled WGS sequence"/>
</dbReference>
<evidence type="ECO:0000256" key="1">
    <source>
        <dbReference type="SAM" id="Phobius"/>
    </source>
</evidence>
<dbReference type="EMBL" id="LMXB01000074">
    <property type="protein sequence ID" value="KUO17569.1"/>
    <property type="molecule type" value="Genomic_DNA"/>
</dbReference>
<reference evidence="2 3" key="1">
    <citation type="submission" date="2015-10" db="EMBL/GenBank/DDBJ databases">
        <title>Draft genome sequence of Streptomyces sp. RV15, isolated from a marine sponge.</title>
        <authorList>
            <person name="Ruckert C."/>
            <person name="Abdelmohsen U.R."/>
            <person name="Winkler A."/>
            <person name="Hentschel U."/>
            <person name="Kalinowski J."/>
            <person name="Kampfer P."/>
            <person name="Glaeser S."/>
        </authorList>
    </citation>
    <scope>NUCLEOTIDE SEQUENCE [LARGE SCALE GENOMIC DNA]</scope>
    <source>
        <strain evidence="2 3">RV15</strain>
    </source>
</reference>
<dbReference type="AlphaFoldDB" id="A0A117RZL6"/>
<proteinExistence type="predicted"/>